<feature type="domain" description="Trypanosome variant surface glycoprotein B-type N-terminal" evidence="12">
    <location>
        <begin position="19"/>
        <end position="368"/>
    </location>
</feature>
<proteinExistence type="predicted"/>
<protein>
    <submittedName>
        <fullName evidence="13">Variant surface glycoprotein 1009</fullName>
    </submittedName>
    <submittedName>
        <fullName evidence="14">Variant surface glycoprotein 1125.164</fullName>
    </submittedName>
</protein>
<evidence type="ECO:0000256" key="10">
    <source>
        <dbReference type="SAM" id="SignalP"/>
    </source>
</evidence>
<organism evidence="13">
    <name type="scientific">Trypanosoma brucei</name>
    <dbReference type="NCBI Taxonomy" id="5691"/>
    <lineage>
        <taxon>Eukaryota</taxon>
        <taxon>Discoba</taxon>
        <taxon>Euglenozoa</taxon>
        <taxon>Kinetoplastea</taxon>
        <taxon>Metakinetoplastina</taxon>
        <taxon>Trypanosomatida</taxon>
        <taxon>Trypanosomatidae</taxon>
        <taxon>Trypanosoma</taxon>
    </lineage>
</organism>
<evidence type="ECO:0000256" key="9">
    <source>
        <dbReference type="SAM" id="MobiDB-lite"/>
    </source>
</evidence>
<evidence type="ECO:0000313" key="13">
    <source>
        <dbReference type="EMBL" id="AGH59954.1"/>
    </source>
</evidence>
<dbReference type="InterPro" id="IPR025932">
    <property type="entry name" value="Trypano_VSG_B_N_dom"/>
</dbReference>
<feature type="compositionally biased region" description="Basic and acidic residues" evidence="9">
    <location>
        <begin position="488"/>
        <end position="498"/>
    </location>
</feature>
<dbReference type="EMBL" id="KC612523">
    <property type="protein sequence ID" value="AGH59954.1"/>
    <property type="molecule type" value="Genomic_DNA"/>
</dbReference>
<evidence type="ECO:0000256" key="1">
    <source>
        <dbReference type="ARBA" id="ARBA00002523"/>
    </source>
</evidence>
<evidence type="ECO:0000259" key="11">
    <source>
        <dbReference type="Pfam" id="PF10659"/>
    </source>
</evidence>
<evidence type="ECO:0000256" key="3">
    <source>
        <dbReference type="ARBA" id="ARBA00022475"/>
    </source>
</evidence>
<feature type="chain" id="PRO_5004058370" evidence="10">
    <location>
        <begin position="20"/>
        <end position="520"/>
    </location>
</feature>
<dbReference type="SUPFAM" id="SSF118251">
    <property type="entry name" value="Variant surface glycoprotein MITAT 1.2, VSG 221, C-terminal domain"/>
    <property type="match status" value="1"/>
</dbReference>
<dbReference type="VEuPathDB" id="TriTrypDB:Tb927.1.05"/>
<keyword evidence="5 10" id="KW-0732">Signal</keyword>
<evidence type="ECO:0000256" key="6">
    <source>
        <dbReference type="ARBA" id="ARBA00023136"/>
    </source>
</evidence>
<accession>M4SVB5</accession>
<reference evidence="14" key="3">
    <citation type="submission" date="2016-08" db="EMBL/GenBank/DDBJ databases">
        <title>VSG repertoire of Trypanosoma brucei EATRO 1125.</title>
        <authorList>
            <person name="Cross G.A."/>
        </authorList>
    </citation>
    <scope>NUCLEOTIDE SEQUENCE</scope>
    <source>
        <strain evidence="14">EATRO 1125</strain>
    </source>
</reference>
<keyword evidence="8" id="KW-0449">Lipoprotein</keyword>
<evidence type="ECO:0000256" key="5">
    <source>
        <dbReference type="ARBA" id="ARBA00022729"/>
    </source>
</evidence>
<name>M4SVB5_9TRYP</name>
<dbReference type="VEuPathDB" id="TriTrypDB:Tb427_000496800"/>
<reference evidence="13" key="2">
    <citation type="journal article" date="2014" name="Mol. Biochem. Parasitol.">
        <title>Capturing the variant surface glycoprotein repertoire (the VSGnome) of Trypanosoma brucei Lister 427.</title>
        <authorList>
            <person name="Cross G.A."/>
            <person name="Kim H.S."/>
            <person name="Wickstead B."/>
        </authorList>
    </citation>
    <scope>NUCLEOTIDE SEQUENCE</scope>
    <source>
        <strain evidence="13">Lister 427</strain>
    </source>
</reference>
<dbReference type="InterPro" id="IPR027446">
    <property type="entry name" value="VSG_C_dom_sf"/>
</dbReference>
<keyword evidence="4" id="KW-0336">GPI-anchor</keyword>
<feature type="region of interest" description="Disordered" evidence="9">
    <location>
        <begin position="477"/>
        <end position="498"/>
    </location>
</feature>
<keyword evidence="7" id="KW-0325">Glycoprotein</keyword>
<evidence type="ECO:0000256" key="2">
    <source>
        <dbReference type="ARBA" id="ARBA00004609"/>
    </source>
</evidence>
<evidence type="ECO:0000256" key="4">
    <source>
        <dbReference type="ARBA" id="ARBA00022622"/>
    </source>
</evidence>
<dbReference type="EMBL" id="KX699059">
    <property type="protein sequence ID" value="APD73015.1"/>
    <property type="molecule type" value="Genomic_DNA"/>
</dbReference>
<feature type="signal peptide" evidence="10">
    <location>
        <begin position="1"/>
        <end position="19"/>
    </location>
</feature>
<dbReference type="GO" id="GO:0098552">
    <property type="term" value="C:side of membrane"/>
    <property type="evidence" value="ECO:0007669"/>
    <property type="project" value="UniProtKB-KW"/>
</dbReference>
<evidence type="ECO:0000313" key="14">
    <source>
        <dbReference type="EMBL" id="APD73015.1"/>
    </source>
</evidence>
<dbReference type="InterPro" id="IPR019609">
    <property type="entry name" value="Variant_surf_glycoprt_trypan_C"/>
</dbReference>
<dbReference type="AlphaFoldDB" id="M4SVB5"/>
<evidence type="ECO:0000259" key="12">
    <source>
        <dbReference type="Pfam" id="PF13206"/>
    </source>
</evidence>
<evidence type="ECO:0000256" key="8">
    <source>
        <dbReference type="ARBA" id="ARBA00023288"/>
    </source>
</evidence>
<reference evidence="13" key="1">
    <citation type="submission" date="2013-02" db="EMBL/GenBank/DDBJ databases">
        <authorList>
            <person name="Cross G.A.M."/>
            <person name="Kim H.-S."/>
            <person name="Wickstead B."/>
        </authorList>
    </citation>
    <scope>NUCLEOTIDE SEQUENCE</scope>
    <source>
        <strain evidence="13">Lister 427</strain>
    </source>
</reference>
<feature type="domain" description="Trypanosome variant surface glycoprotein C-terminal" evidence="11">
    <location>
        <begin position="411"/>
        <end position="520"/>
    </location>
</feature>
<dbReference type="Pfam" id="PF10659">
    <property type="entry name" value="Trypan_glycop_C"/>
    <property type="match status" value="1"/>
</dbReference>
<dbReference type="Gene3D" id="4.10.110.20">
    <property type="entry name" value="Variant surface glycoprotein MITAT 1.2, VSG 221, C-terminal domain"/>
    <property type="match status" value="1"/>
</dbReference>
<comment type="function">
    <text evidence="1">VSG forms a coat on the surface of the parasite. The trypanosome evades the immune response of the host by expressing a series of antigenically distinct VSGs from an estimated 1000 VSG genes.</text>
</comment>
<comment type="subcellular location">
    <subcellularLocation>
        <location evidence="2">Cell membrane</location>
        <topology evidence="2">Lipid-anchor</topology>
        <topology evidence="2">GPI-anchor</topology>
    </subcellularLocation>
</comment>
<sequence length="520" mass="55435">MKLQVIITTSFLLLVPVKPNSKAGENAAAFLALCRIIRIAKQTPQTIQFTNEADSIMKTIAAVNFTLADDTFSAAVDTTKTWATLDASFKDAHAGWQKYYDLYVEAKKLATGNDKHKYAPWARHRNQSHIKQKVALMAEKAFEIANQHTARKQEAENTMATSTAQAMALYGAPTPTTNTYKIGTSSDDNRAKVCSQQGGAGSLKPGANLVLDTLCLCTEGPAGDASGGKACCSDCAPGDGSSAVEHNSEAEKYWTKLEEQCTKLIPTANLDTNGLEAAVDMLRLQLKHKDGTQTAHDNVLGSIHSAGSNGCTGNAASNGGKCLSYKAGLTDAGVDGIAWLKNLRAAVAAEDKRNVAAATANKLEAQLTLINLTVASLLHSSAQNIGLPAATEGEKITASTKVNQEAAEKDCNKKEKESECKATPKCAWNDKAAYPKKKCTLSEEAKQAAEKAAQETGKNGKPDCSKLTTQTECEAVNKDGKKHCGWRGGKDNEEEKDKVKCRSASFLVNYKLSLSMAAGF</sequence>
<evidence type="ECO:0000256" key="7">
    <source>
        <dbReference type="ARBA" id="ARBA00023180"/>
    </source>
</evidence>
<keyword evidence="3" id="KW-1003">Cell membrane</keyword>
<dbReference type="VEuPathDB" id="TriTrypDB:Tb1125.5.5210"/>
<keyword evidence="6" id="KW-0472">Membrane</keyword>
<dbReference type="GO" id="GO:0005886">
    <property type="term" value="C:plasma membrane"/>
    <property type="evidence" value="ECO:0007669"/>
    <property type="project" value="UniProtKB-SubCell"/>
</dbReference>
<dbReference type="Pfam" id="PF13206">
    <property type="entry name" value="VSG_B"/>
    <property type="match status" value="1"/>
</dbReference>